<dbReference type="Proteomes" id="UP001151582">
    <property type="component" value="Unassembled WGS sequence"/>
</dbReference>
<evidence type="ECO:0000313" key="2">
    <source>
        <dbReference type="EMBL" id="KAJ1984418.1"/>
    </source>
</evidence>
<accession>A0A9W8EF67</accession>
<reference evidence="2" key="1">
    <citation type="submission" date="2022-07" db="EMBL/GenBank/DDBJ databases">
        <title>Phylogenomic reconstructions and comparative analyses of Kickxellomycotina fungi.</title>
        <authorList>
            <person name="Reynolds N.K."/>
            <person name="Stajich J.E."/>
            <person name="Barry K."/>
            <person name="Grigoriev I.V."/>
            <person name="Crous P."/>
            <person name="Smith M.E."/>
        </authorList>
    </citation>
    <scope>NUCLEOTIDE SEQUENCE</scope>
    <source>
        <strain evidence="2">RSA 567</strain>
    </source>
</reference>
<proteinExistence type="predicted"/>
<sequence length="445" mass="50079">MDIRNLLNPETENLYVRDTGTQASTSTEPITPTSRDTSSQNRALSPENQPCAASLSDREATHKAKRQFENLFQEYKAKIKRKLADLASKGLNGIDRDDCLLVKRVKLDSGWAMLHHVPVCFLYWNTVTGVFEYSITHSDVAQLQTMNIRTLRFGSVAPALVVAYGSRILDQATLERLASTKIALINRTLRLELWSDLEQLGKAFQMHQERRDTTSLATSRPTLPALTINTLYAAARHSHGNLRRTLPPLSPFIISPNSLLPTSPTQTMAHPTLASATQTMDRPANYNVKLYARIDNIKKDYEKLVLRATHRMQTHQGAHTNPADYTFATQQNSGISIRTHSQLNGPVYFIYWDPGSRQFGFKLASKVDVDWYVRRESPIGFGTIRPVLVLARSFPPGVNQQWLAAKIQSLVLYFNADFRARVLHHLAPLSYFLHLKSPQGVGSSK</sequence>
<dbReference type="AlphaFoldDB" id="A0A9W8EF67"/>
<name>A0A9W8EF67_9FUNG</name>
<gene>
    <name evidence="2" type="ORF">H4R34_000681</name>
</gene>
<evidence type="ECO:0000313" key="3">
    <source>
        <dbReference type="Proteomes" id="UP001151582"/>
    </source>
</evidence>
<dbReference type="OrthoDB" id="10339340at2759"/>
<feature type="region of interest" description="Disordered" evidence="1">
    <location>
        <begin position="1"/>
        <end position="59"/>
    </location>
</feature>
<dbReference type="EMBL" id="JANBQB010000020">
    <property type="protein sequence ID" value="KAJ1984418.1"/>
    <property type="molecule type" value="Genomic_DNA"/>
</dbReference>
<comment type="caution">
    <text evidence="2">The sequence shown here is derived from an EMBL/GenBank/DDBJ whole genome shotgun (WGS) entry which is preliminary data.</text>
</comment>
<organism evidence="2 3">
    <name type="scientific">Dimargaris verticillata</name>
    <dbReference type="NCBI Taxonomy" id="2761393"/>
    <lineage>
        <taxon>Eukaryota</taxon>
        <taxon>Fungi</taxon>
        <taxon>Fungi incertae sedis</taxon>
        <taxon>Zoopagomycota</taxon>
        <taxon>Kickxellomycotina</taxon>
        <taxon>Dimargaritomycetes</taxon>
        <taxon>Dimargaritales</taxon>
        <taxon>Dimargaritaceae</taxon>
        <taxon>Dimargaris</taxon>
    </lineage>
</organism>
<keyword evidence="3" id="KW-1185">Reference proteome</keyword>
<evidence type="ECO:0000256" key="1">
    <source>
        <dbReference type="SAM" id="MobiDB-lite"/>
    </source>
</evidence>
<protein>
    <submittedName>
        <fullName evidence="2">Uncharacterized protein</fullName>
    </submittedName>
</protein>
<feature type="compositionally biased region" description="Polar residues" evidence="1">
    <location>
        <begin position="19"/>
        <end position="48"/>
    </location>
</feature>